<reference evidence="1" key="4">
    <citation type="submission" date="2023-08" db="EMBL/GenBank/DDBJ databases">
        <authorList>
            <person name="Guima S.E.S."/>
            <person name="Martins L.F."/>
            <person name="Silva A.M."/>
            <person name="Setubal J.C."/>
        </authorList>
    </citation>
    <scope>NUCLEOTIDE SEQUENCE</scope>
    <source>
        <strain evidence="1">ZC4RG45</strain>
    </source>
</reference>
<dbReference type="EMBL" id="QGUI01000281">
    <property type="protein sequence ID" value="PZM97892.1"/>
    <property type="molecule type" value="Genomic_DNA"/>
</dbReference>
<dbReference type="InterPro" id="IPR014519">
    <property type="entry name" value="UCP024492"/>
</dbReference>
<reference evidence="2" key="1">
    <citation type="submission" date="2018-05" db="EMBL/GenBank/DDBJ databases">
        <authorList>
            <person name="Lanie J.A."/>
            <person name="Ng W.-L."/>
            <person name="Kazmierczak K.M."/>
            <person name="Andrzejewski T.M."/>
            <person name="Davidsen T.M."/>
            <person name="Wayne K.J."/>
            <person name="Tettelin H."/>
            <person name="Glass J.I."/>
            <person name="Rusch D."/>
            <person name="Podicherti R."/>
            <person name="Tsui H.-C.T."/>
            <person name="Winkler M.E."/>
        </authorList>
    </citation>
    <scope>NUCLEOTIDE SEQUENCE</scope>
    <source>
        <strain evidence="2">ZC4RG45</strain>
    </source>
</reference>
<name>A0A2W4JF66_9PSEU</name>
<dbReference type="InterPro" id="IPR007438">
    <property type="entry name" value="DUF488"/>
</dbReference>
<comment type="caution">
    <text evidence="2">The sequence shown here is derived from an EMBL/GenBank/DDBJ whole genome shotgun (WGS) entry which is preliminary data.</text>
</comment>
<sequence>MTALLTVGHGRLDRDGLLELLAAAGVELLVDVRRYPHSRANPQARREALAGWLPGNGIGYRWDQRLGGRRRVEPDAVDTWWRVAQFRAYAAWTRTPDFRDAMRELLDDAAVHRTVIMCAEAVWWRCHRRLIADVAVLLHGVEVMHLLPEGRRVDHKPASGARVCGHGVVWDGGR</sequence>
<evidence type="ECO:0000313" key="1">
    <source>
        <dbReference type="EMBL" id="MFO7191707.1"/>
    </source>
</evidence>
<dbReference type="EMBL" id="QGUI02000045">
    <property type="protein sequence ID" value="MFO7191707.1"/>
    <property type="molecule type" value="Genomic_DNA"/>
</dbReference>
<dbReference type="Pfam" id="PF04343">
    <property type="entry name" value="DUF488"/>
    <property type="match status" value="1"/>
</dbReference>
<protein>
    <submittedName>
        <fullName evidence="2">DUF488 domain-containing protein</fullName>
    </submittedName>
</protein>
<dbReference type="AlphaFoldDB" id="A0A2W4JF66"/>
<evidence type="ECO:0000313" key="3">
    <source>
        <dbReference type="Proteomes" id="UP000249324"/>
    </source>
</evidence>
<dbReference type="PIRSF" id="PIRSF024492">
    <property type="entry name" value="UCP024492"/>
    <property type="match status" value="1"/>
</dbReference>
<proteinExistence type="predicted"/>
<gene>
    <name evidence="1" type="ORF">DIU77_005645</name>
    <name evidence="2" type="ORF">DIU77_08670</name>
</gene>
<accession>A0A2W4JF66</accession>
<reference evidence="1" key="2">
    <citation type="submission" date="2018-05" db="EMBL/GenBank/DDBJ databases">
        <authorList>
            <person name="Moura L."/>
            <person name="Setubal J.C."/>
        </authorList>
    </citation>
    <scope>NUCLEOTIDE SEQUENCE</scope>
    <source>
        <strain evidence="1">ZC4RG45</strain>
    </source>
</reference>
<dbReference type="PANTHER" id="PTHR39337:SF1">
    <property type="entry name" value="BLR5642 PROTEIN"/>
    <property type="match status" value="1"/>
</dbReference>
<dbReference type="STRING" id="1111738.GCA_000427905_03486"/>
<dbReference type="PANTHER" id="PTHR39337">
    <property type="entry name" value="BLR5642 PROTEIN"/>
    <property type="match status" value="1"/>
</dbReference>
<reference evidence="1 3" key="3">
    <citation type="journal article" date="2021" name="BMC Genomics">
        <title>Genome-resolved metagenome and metatranscriptome analyses of thermophilic composting reveal key bacterial players and their metabolic interactions.</title>
        <authorList>
            <person name="Braga L.P.P."/>
            <person name="Pereira R.V."/>
            <person name="Martins L.F."/>
            <person name="Moura L.M.S."/>
            <person name="Sanchez F.B."/>
            <person name="Patane J.S.L."/>
            <person name="da Silva A.M."/>
            <person name="Setubal J.C."/>
        </authorList>
    </citation>
    <scope>NUCLEOTIDE SEQUENCE [LARGE SCALE GENOMIC DNA]</scope>
    <source>
        <strain evidence="1">ZC4RG45</strain>
    </source>
</reference>
<evidence type="ECO:0000313" key="2">
    <source>
        <dbReference type="EMBL" id="PZM97892.1"/>
    </source>
</evidence>
<organism evidence="2">
    <name type="scientific">Thermocrispum agreste</name>
    <dbReference type="NCBI Taxonomy" id="37925"/>
    <lineage>
        <taxon>Bacteria</taxon>
        <taxon>Bacillati</taxon>
        <taxon>Actinomycetota</taxon>
        <taxon>Actinomycetes</taxon>
        <taxon>Pseudonocardiales</taxon>
        <taxon>Pseudonocardiaceae</taxon>
        <taxon>Thermocrispum</taxon>
    </lineage>
</organism>
<dbReference type="Proteomes" id="UP000249324">
    <property type="component" value="Unassembled WGS sequence"/>
</dbReference>